<evidence type="ECO:0000256" key="4">
    <source>
        <dbReference type="ARBA" id="ARBA00022525"/>
    </source>
</evidence>
<dbReference type="InterPro" id="IPR000834">
    <property type="entry name" value="Peptidase_M14"/>
</dbReference>
<dbReference type="GO" id="GO:0016485">
    <property type="term" value="P:protein processing"/>
    <property type="evidence" value="ECO:0007669"/>
    <property type="project" value="TreeGrafter"/>
</dbReference>
<evidence type="ECO:0000256" key="8">
    <source>
        <dbReference type="ARBA" id="ARBA00022729"/>
    </source>
</evidence>
<evidence type="ECO:0000256" key="12">
    <source>
        <dbReference type="ARBA" id="ARBA00023180"/>
    </source>
</evidence>
<dbReference type="PANTHER" id="PTHR11532:SF93">
    <property type="entry name" value="CARBOXYPEPTIDASE E"/>
    <property type="match status" value="1"/>
</dbReference>
<feature type="domain" description="Peptidase M14" evidence="15">
    <location>
        <begin position="29"/>
        <end position="341"/>
    </location>
</feature>
<accession>A0A922HTR0</accession>
<evidence type="ECO:0000256" key="6">
    <source>
        <dbReference type="ARBA" id="ARBA00022670"/>
    </source>
</evidence>
<evidence type="ECO:0000256" key="3">
    <source>
        <dbReference type="ARBA" id="ARBA00005988"/>
    </source>
</evidence>
<dbReference type="Gene3D" id="3.40.630.10">
    <property type="entry name" value="Zn peptidases"/>
    <property type="match status" value="1"/>
</dbReference>
<feature type="active site" description="Proton donor/acceptor" evidence="13">
    <location>
        <position position="311"/>
    </location>
</feature>
<keyword evidence="7" id="KW-0479">Metal-binding</keyword>
<comment type="subcellular location">
    <subcellularLocation>
        <location evidence="2">Secreted</location>
    </subcellularLocation>
</comment>
<dbReference type="CDD" id="cd03858">
    <property type="entry name" value="M14_CP_N-E_like"/>
    <property type="match status" value="1"/>
</dbReference>
<evidence type="ECO:0000313" key="16">
    <source>
        <dbReference type="EMBL" id="KAH9501757.1"/>
    </source>
</evidence>
<dbReference type="GO" id="GO:0005615">
    <property type="term" value="C:extracellular space"/>
    <property type="evidence" value="ECO:0007669"/>
    <property type="project" value="TreeGrafter"/>
</dbReference>
<dbReference type="SUPFAM" id="SSF49464">
    <property type="entry name" value="Carboxypeptidase regulatory domain-like"/>
    <property type="match status" value="1"/>
</dbReference>
<keyword evidence="11" id="KW-0482">Metalloprotease</keyword>
<name>A0A922HTR0_DERFA</name>
<evidence type="ECO:0000256" key="13">
    <source>
        <dbReference type="PROSITE-ProRule" id="PRU01379"/>
    </source>
</evidence>
<dbReference type="PANTHER" id="PTHR11532">
    <property type="entry name" value="PROTEASE M14 CARBOXYPEPTIDASE"/>
    <property type="match status" value="1"/>
</dbReference>
<dbReference type="SMART" id="SM00631">
    <property type="entry name" value="Zn_pept"/>
    <property type="match status" value="1"/>
</dbReference>
<dbReference type="InterPro" id="IPR050753">
    <property type="entry name" value="Peptidase_M14_domain"/>
</dbReference>
<dbReference type="PRINTS" id="PR00765">
    <property type="entry name" value="CRBOXYPTASEA"/>
</dbReference>
<comment type="caution">
    <text evidence="16">The sequence shown here is derived from an EMBL/GenBank/DDBJ whole genome shotgun (WGS) entry which is preliminary data.</text>
</comment>
<sequence length="436" mass="49487">MYSNMMKFTFIWSFIFALTIQTICSFEYKHHSNEELNQSLQDVHHKCPSITRLYELSEKSVNGWPLTVIEISTNPGEHELLKPEFKYVANMHGNEVLGRELLLRLADYLCNEYRNNNVDIQNLVNNTRIHLLPSLNPDGWELATANLDQNHGSDWLLGRSNLNGIDINRDFPDLDLIAFRHGDKDDFINTLIYHKMQPETRAIVVWLLSNPFVLSANLHGGALVANYPFDETPDGSMNTYTPSADDTTFLHLARTYATNHRRMSHSGTACDQDEDFGKQGGITNGAAWYSVAGGMQDFNYLATNTFEITLELGCDKYPPESQLSKEWEDNKKALLEFINQAHIGAKGLVRDENGMPIDNAIIRVQNITDGVNQIINHDISTTKNGEYWRLLTPGLYEIMAAKSGYLPEVKTVSIEPRNTTATQAKNVHFVLRNLFE</sequence>
<comment type="cofactor">
    <cofactor evidence="1">
        <name>Zn(2+)</name>
        <dbReference type="ChEBI" id="CHEBI:29105"/>
    </cofactor>
</comment>
<evidence type="ECO:0000256" key="2">
    <source>
        <dbReference type="ARBA" id="ARBA00004613"/>
    </source>
</evidence>
<keyword evidence="17" id="KW-1185">Reference proteome</keyword>
<keyword evidence="9" id="KW-0378">Hydrolase</keyword>
<dbReference type="Pfam" id="PF13620">
    <property type="entry name" value="CarboxypepD_reg"/>
    <property type="match status" value="1"/>
</dbReference>
<evidence type="ECO:0000259" key="15">
    <source>
        <dbReference type="PROSITE" id="PS52035"/>
    </source>
</evidence>
<dbReference type="PROSITE" id="PS00132">
    <property type="entry name" value="CARBOXYPEPT_ZN_1"/>
    <property type="match status" value="1"/>
</dbReference>
<dbReference type="AlphaFoldDB" id="A0A922HTR0"/>
<keyword evidence="10" id="KW-0862">Zinc</keyword>
<dbReference type="SUPFAM" id="SSF53187">
    <property type="entry name" value="Zn-dependent exopeptidases"/>
    <property type="match status" value="1"/>
</dbReference>
<evidence type="ECO:0000256" key="9">
    <source>
        <dbReference type="ARBA" id="ARBA00022801"/>
    </source>
</evidence>
<dbReference type="Pfam" id="PF00246">
    <property type="entry name" value="Peptidase_M14"/>
    <property type="match status" value="1"/>
</dbReference>
<dbReference type="EMBL" id="ASGP02000006">
    <property type="protein sequence ID" value="KAH9501757.1"/>
    <property type="molecule type" value="Genomic_DNA"/>
</dbReference>
<dbReference type="CDD" id="cd11308">
    <property type="entry name" value="Peptidase_M14NE-CP-C_like"/>
    <property type="match status" value="1"/>
</dbReference>
<dbReference type="FunFam" id="3.40.630.10:FF:000013">
    <property type="entry name" value="carboxypeptidase N catalytic chain"/>
    <property type="match status" value="1"/>
</dbReference>
<dbReference type="Gene3D" id="2.60.40.1120">
    <property type="entry name" value="Carboxypeptidase-like, regulatory domain"/>
    <property type="match status" value="1"/>
</dbReference>
<gene>
    <name evidence="16" type="ORF">DERF_012578</name>
</gene>
<evidence type="ECO:0000256" key="10">
    <source>
        <dbReference type="ARBA" id="ARBA00022833"/>
    </source>
</evidence>
<dbReference type="InterPro" id="IPR008969">
    <property type="entry name" value="CarboxyPept-like_regulatory"/>
</dbReference>
<evidence type="ECO:0000256" key="11">
    <source>
        <dbReference type="ARBA" id="ARBA00023049"/>
    </source>
</evidence>
<evidence type="ECO:0000256" key="5">
    <source>
        <dbReference type="ARBA" id="ARBA00022645"/>
    </source>
</evidence>
<dbReference type="Proteomes" id="UP000790347">
    <property type="component" value="Unassembled WGS sequence"/>
</dbReference>
<dbReference type="PROSITE" id="PS52035">
    <property type="entry name" value="PEPTIDASE_M14"/>
    <property type="match status" value="1"/>
</dbReference>
<keyword evidence="6" id="KW-0645">Protease</keyword>
<reference evidence="16" key="1">
    <citation type="submission" date="2013-05" db="EMBL/GenBank/DDBJ databases">
        <authorList>
            <person name="Yim A.K.Y."/>
            <person name="Chan T.F."/>
            <person name="Ji K.M."/>
            <person name="Liu X.Y."/>
            <person name="Zhou J.W."/>
            <person name="Li R.Q."/>
            <person name="Yang K.Y."/>
            <person name="Li J."/>
            <person name="Li M."/>
            <person name="Law P.T.W."/>
            <person name="Wu Y.L."/>
            <person name="Cai Z.L."/>
            <person name="Qin H."/>
            <person name="Bao Y."/>
            <person name="Leung R.K.K."/>
            <person name="Ng P.K.S."/>
            <person name="Zou J."/>
            <person name="Zhong X.J."/>
            <person name="Ran P.X."/>
            <person name="Zhong N.S."/>
            <person name="Liu Z.G."/>
            <person name="Tsui S.K.W."/>
        </authorList>
    </citation>
    <scope>NUCLEOTIDE SEQUENCE</scope>
    <source>
        <strain evidence="16">Derf</strain>
        <tissue evidence="16">Whole organism</tissue>
    </source>
</reference>
<evidence type="ECO:0000256" key="7">
    <source>
        <dbReference type="ARBA" id="ARBA00022723"/>
    </source>
</evidence>
<reference evidence="16" key="2">
    <citation type="journal article" date="2022" name="Res Sq">
        <title>Comparative Genomics Reveals Insights into the Divergent Evolution of Astigmatic Mites and Household Pest Adaptations.</title>
        <authorList>
            <person name="Xiong Q."/>
            <person name="Wan A.T.-Y."/>
            <person name="Liu X.-Y."/>
            <person name="Fung C.S.-H."/>
            <person name="Xiao X."/>
            <person name="Malainual N."/>
            <person name="Hou J."/>
            <person name="Wang L."/>
            <person name="Wang M."/>
            <person name="Yang K."/>
            <person name="Cui Y."/>
            <person name="Leung E."/>
            <person name="Nong W."/>
            <person name="Shin S.-K."/>
            <person name="Au S."/>
            <person name="Jeong K.Y."/>
            <person name="Chew F.T."/>
            <person name="Hui J."/>
            <person name="Leung T.F."/>
            <person name="Tungtrongchitr A."/>
            <person name="Zhong N."/>
            <person name="Liu Z."/>
            <person name="Tsui S."/>
        </authorList>
    </citation>
    <scope>NUCLEOTIDE SEQUENCE</scope>
    <source>
        <strain evidence="16">Derf</strain>
        <tissue evidence="16">Whole organism</tissue>
    </source>
</reference>
<organism evidence="16 17">
    <name type="scientific">Dermatophagoides farinae</name>
    <name type="common">American house dust mite</name>
    <dbReference type="NCBI Taxonomy" id="6954"/>
    <lineage>
        <taxon>Eukaryota</taxon>
        <taxon>Metazoa</taxon>
        <taxon>Ecdysozoa</taxon>
        <taxon>Arthropoda</taxon>
        <taxon>Chelicerata</taxon>
        <taxon>Arachnida</taxon>
        <taxon>Acari</taxon>
        <taxon>Acariformes</taxon>
        <taxon>Sarcoptiformes</taxon>
        <taxon>Astigmata</taxon>
        <taxon>Psoroptidia</taxon>
        <taxon>Analgoidea</taxon>
        <taxon>Pyroglyphidae</taxon>
        <taxon>Dermatophagoidinae</taxon>
        <taxon>Dermatophagoides</taxon>
    </lineage>
</organism>
<evidence type="ECO:0000256" key="1">
    <source>
        <dbReference type="ARBA" id="ARBA00001947"/>
    </source>
</evidence>
<dbReference type="InterPro" id="IPR057247">
    <property type="entry name" value="CARBOXYPEPT_ZN_2"/>
</dbReference>
<keyword evidence="4" id="KW-0964">Secreted</keyword>
<dbReference type="GO" id="GO:0004181">
    <property type="term" value="F:metallocarboxypeptidase activity"/>
    <property type="evidence" value="ECO:0007669"/>
    <property type="project" value="InterPro"/>
</dbReference>
<dbReference type="GO" id="GO:0008270">
    <property type="term" value="F:zinc ion binding"/>
    <property type="evidence" value="ECO:0007669"/>
    <property type="project" value="InterPro"/>
</dbReference>
<keyword evidence="8 14" id="KW-0732">Signal</keyword>
<evidence type="ECO:0000256" key="14">
    <source>
        <dbReference type="SAM" id="SignalP"/>
    </source>
</evidence>
<dbReference type="GO" id="GO:0006518">
    <property type="term" value="P:peptide metabolic process"/>
    <property type="evidence" value="ECO:0007669"/>
    <property type="project" value="TreeGrafter"/>
</dbReference>
<keyword evidence="5" id="KW-0121">Carboxypeptidase</keyword>
<keyword evidence="12" id="KW-0325">Glycoprotein</keyword>
<feature type="signal peptide" evidence="14">
    <location>
        <begin position="1"/>
        <end position="25"/>
    </location>
</feature>
<feature type="chain" id="PRO_5037387851" description="Peptidase M14 domain-containing protein" evidence="14">
    <location>
        <begin position="26"/>
        <end position="436"/>
    </location>
</feature>
<dbReference type="InterPro" id="IPR057246">
    <property type="entry name" value="CARBOXYPEPT_ZN_1"/>
</dbReference>
<evidence type="ECO:0000313" key="17">
    <source>
        <dbReference type="Proteomes" id="UP000790347"/>
    </source>
</evidence>
<dbReference type="PROSITE" id="PS00133">
    <property type="entry name" value="CARBOXYPEPT_ZN_2"/>
    <property type="match status" value="1"/>
</dbReference>
<proteinExistence type="inferred from homology"/>
<protein>
    <recommendedName>
        <fullName evidence="15">Peptidase M14 domain-containing protein</fullName>
    </recommendedName>
</protein>
<comment type="similarity">
    <text evidence="3 13">Belongs to the peptidase M14 family.</text>
</comment>